<feature type="signal peptide" evidence="1">
    <location>
        <begin position="1"/>
        <end position="26"/>
    </location>
</feature>
<protein>
    <submittedName>
        <fullName evidence="2">Uncharacterized protein</fullName>
    </submittedName>
</protein>
<accession>A0A7T0C0C1</accession>
<dbReference type="AlphaFoldDB" id="A0A7T0C0C1"/>
<proteinExistence type="predicted"/>
<name>A0A7T0C0C1_9BACT</name>
<organism evidence="2 3">
    <name type="scientific">Candidatus Nitrohelix vancouverensis</name>
    <dbReference type="NCBI Taxonomy" id="2705534"/>
    <lineage>
        <taxon>Bacteria</taxon>
        <taxon>Pseudomonadati</taxon>
        <taxon>Nitrospinota/Tectimicrobiota group</taxon>
        <taxon>Nitrospinota</taxon>
        <taxon>Nitrospinia</taxon>
        <taxon>Nitrospinales</taxon>
        <taxon>Nitrospinaceae</taxon>
        <taxon>Candidatus Nitrohelix</taxon>
    </lineage>
</organism>
<dbReference type="EMBL" id="CP048620">
    <property type="protein sequence ID" value="QPJ64229.1"/>
    <property type="molecule type" value="Genomic_DNA"/>
</dbReference>
<sequence>MRIIFRKPFIFILAVCLTLFSTQTSAKEASIDTARNLLALEKDFIHQRIKEDWEAIYQYQHPKYREKISIEEFKFFNGRLSYNYRELADAHISGAKPPPVEYIKKSGHQRDMLGFPIPFKFRWVANPLFKMQSHSIDKVAISKNGALAKVEWKVNGLERVDPRFTRMDISYEIQLPFIDYWENTSEGWRISLLTLAPNISGGPLINYLIPNDNSAWKQSDFIEWDAEHLEHAGSTNNTLYSKDAQ</sequence>
<dbReference type="KEGG" id="nva:G3M78_01960"/>
<evidence type="ECO:0000313" key="2">
    <source>
        <dbReference type="EMBL" id="QPJ64229.1"/>
    </source>
</evidence>
<evidence type="ECO:0000256" key="1">
    <source>
        <dbReference type="SAM" id="SignalP"/>
    </source>
</evidence>
<reference evidence="3" key="1">
    <citation type="submission" date="2020-02" db="EMBL/GenBank/DDBJ databases">
        <title>Genomic and physiological characterization of two novel Nitrospinaceae genera.</title>
        <authorList>
            <person name="Mueller A.J."/>
            <person name="Jung M.-Y."/>
            <person name="Strachan C.R."/>
            <person name="Herbold C.W."/>
            <person name="Kirkegaard R.H."/>
            <person name="Daims H."/>
        </authorList>
    </citation>
    <scope>NUCLEOTIDE SEQUENCE [LARGE SCALE GENOMIC DNA]</scope>
</reference>
<keyword evidence="1" id="KW-0732">Signal</keyword>
<feature type="chain" id="PRO_5033059843" evidence="1">
    <location>
        <begin position="27"/>
        <end position="245"/>
    </location>
</feature>
<evidence type="ECO:0000313" key="3">
    <source>
        <dbReference type="Proteomes" id="UP000594464"/>
    </source>
</evidence>
<gene>
    <name evidence="2" type="ORF">G3M78_01960</name>
</gene>
<dbReference type="Proteomes" id="UP000594464">
    <property type="component" value="Chromosome"/>
</dbReference>